<dbReference type="EMBL" id="CAACVR010000023">
    <property type="protein sequence ID" value="VEU22619.1"/>
    <property type="molecule type" value="Genomic_DNA"/>
</dbReference>
<evidence type="ECO:0000313" key="2">
    <source>
        <dbReference type="EMBL" id="VEU22619.1"/>
    </source>
</evidence>
<proteinExistence type="predicted"/>
<feature type="compositionally biased region" description="Basic and acidic residues" evidence="1">
    <location>
        <begin position="26"/>
        <end position="77"/>
    </location>
</feature>
<protein>
    <submittedName>
        <fullName evidence="2">DEKNAAC103628</fullName>
    </submittedName>
</protein>
<organism evidence="2 3">
    <name type="scientific">Brettanomyces naardenensis</name>
    <name type="common">Yeast</name>
    <dbReference type="NCBI Taxonomy" id="13370"/>
    <lineage>
        <taxon>Eukaryota</taxon>
        <taxon>Fungi</taxon>
        <taxon>Dikarya</taxon>
        <taxon>Ascomycota</taxon>
        <taxon>Saccharomycotina</taxon>
        <taxon>Pichiomycetes</taxon>
        <taxon>Pichiales</taxon>
        <taxon>Pichiaceae</taxon>
        <taxon>Brettanomyces</taxon>
    </lineage>
</organism>
<sequence length="192" mass="21248">MDTEPKSEGSDTAPAVVSHVPETESQSEKAAGESPEDQKEVVKKESTEKLVAEEVKEPIETVDVKESVETTDAKDTVDNSDGNSLKRESSETIPAPPFKKFKTDSPTPQPIPQLKQENTKRHEVKINKPVEEIIDGSDLRKFLNKNLTPFLIRGLNEMAEGWEKGTFTEMDTRSVLAKFSGILAEYAKESAT</sequence>
<dbReference type="InParanoid" id="A0A448YNV8"/>
<keyword evidence="3" id="KW-1185">Reference proteome</keyword>
<feature type="region of interest" description="Disordered" evidence="1">
    <location>
        <begin position="1"/>
        <end position="123"/>
    </location>
</feature>
<dbReference type="OrthoDB" id="417678at2759"/>
<evidence type="ECO:0000256" key="1">
    <source>
        <dbReference type="SAM" id="MobiDB-lite"/>
    </source>
</evidence>
<accession>A0A448YNV8</accession>
<gene>
    <name evidence="2" type="ORF">BRENAR_LOCUS3350</name>
</gene>
<dbReference type="AlphaFoldDB" id="A0A448YNV8"/>
<name>A0A448YNV8_BRENA</name>
<reference evidence="2 3" key="1">
    <citation type="submission" date="2018-12" db="EMBL/GenBank/DDBJ databases">
        <authorList>
            <person name="Tiukova I."/>
            <person name="Dainat J."/>
        </authorList>
    </citation>
    <scope>NUCLEOTIDE SEQUENCE [LARGE SCALE GENOMIC DNA]</scope>
</reference>
<evidence type="ECO:0000313" key="3">
    <source>
        <dbReference type="Proteomes" id="UP000290900"/>
    </source>
</evidence>
<dbReference type="Proteomes" id="UP000290900">
    <property type="component" value="Unassembled WGS sequence"/>
</dbReference>